<dbReference type="SUPFAM" id="SSF53720">
    <property type="entry name" value="ALDH-like"/>
    <property type="match status" value="1"/>
</dbReference>
<dbReference type="EMBL" id="JAUSTR010000007">
    <property type="protein sequence ID" value="MDQ0162827.1"/>
    <property type="molecule type" value="Genomic_DNA"/>
</dbReference>
<dbReference type="EC" id="1.2.1.8" evidence="5"/>
<keyword evidence="1 3" id="KW-0560">Oxidoreductase</keyword>
<evidence type="ECO:0000256" key="2">
    <source>
        <dbReference type="PROSITE-ProRule" id="PRU10007"/>
    </source>
</evidence>
<reference evidence="5 6" key="1">
    <citation type="submission" date="2023-07" db="EMBL/GenBank/DDBJ databases">
        <title>Genomic Encyclopedia of Type Strains, Phase IV (KMG-IV): sequencing the most valuable type-strain genomes for metagenomic binning, comparative biology and taxonomic classification.</title>
        <authorList>
            <person name="Goeker M."/>
        </authorList>
    </citation>
    <scope>NUCLEOTIDE SEQUENCE [LARGE SCALE GENOMIC DNA]</scope>
    <source>
        <strain evidence="5 6">DSM 19092</strain>
    </source>
</reference>
<dbReference type="PROSITE" id="PS00687">
    <property type="entry name" value="ALDEHYDE_DEHYDR_GLU"/>
    <property type="match status" value="1"/>
</dbReference>
<proteinExistence type="inferred from homology"/>
<name>A0ABT9VPP7_9BACI</name>
<feature type="active site" evidence="2">
    <location>
        <position position="252"/>
    </location>
</feature>
<comment type="similarity">
    <text evidence="3">Belongs to the aldehyde dehydrogenase family.</text>
</comment>
<accession>A0ABT9VPP7</accession>
<keyword evidence="6" id="KW-1185">Reference proteome</keyword>
<dbReference type="Gene3D" id="3.40.309.10">
    <property type="entry name" value="Aldehyde Dehydrogenase, Chain A, domain 2"/>
    <property type="match status" value="1"/>
</dbReference>
<evidence type="ECO:0000256" key="3">
    <source>
        <dbReference type="RuleBase" id="RU003345"/>
    </source>
</evidence>
<comment type="caution">
    <text evidence="5">The sequence shown here is derived from an EMBL/GenBank/DDBJ whole genome shotgun (WGS) entry which is preliminary data.</text>
</comment>
<dbReference type="InterPro" id="IPR016163">
    <property type="entry name" value="Ald_DH_C"/>
</dbReference>
<evidence type="ECO:0000313" key="6">
    <source>
        <dbReference type="Proteomes" id="UP001225646"/>
    </source>
</evidence>
<sequence>MKVKSHYPLFINGEYVDSKNGERFDVVNPATEEVIATAAKAAKEDVDKAVQAARTAFESGKWPKMTAAKRARILNKIASIMRERFDDLVNAEVLNSGKTVDAAKGQINQAIEDFEFYAAAAITLQGDVNQVPNGFFNYTVKEPVGVCGQIIPWNYPLMMAAWKVAPALAAGCTVVLKPASYTPITAYMLAEICLEAGVPNGVVNVITGSGSEIGPYMTQHPGIDKVAFTGETETGKDIMKRASDTLKRVTLELGGKSPNIVFDDCDLEEAVNGSLFGIFYNTGQSCEARSRLFVHESIYDEFMEMFLEKASRVRVGDPFAKGVHMGAVISKSHQDVIDGYVKLAVEEGGEILYGGKVPEGGEFRKGYWYMPTIIGNVTNDMRVAQEEIFGPVVVVMKFSEEEEVIRQANDTIFGLGSCIWTKDHGRAHRVSSRIRAGIVMVNCPISAFPGTPFGGYKQSGFGRELALETLNLYMETKSVVSYVGGKPLNMFGI</sequence>
<feature type="domain" description="Aldehyde dehydrogenase" evidence="4">
    <location>
        <begin position="15"/>
        <end position="479"/>
    </location>
</feature>
<dbReference type="InterPro" id="IPR016162">
    <property type="entry name" value="Ald_DH_N"/>
</dbReference>
<evidence type="ECO:0000256" key="1">
    <source>
        <dbReference type="ARBA" id="ARBA00023002"/>
    </source>
</evidence>
<dbReference type="InterPro" id="IPR029510">
    <property type="entry name" value="Ald_DH_CS_GLU"/>
</dbReference>
<dbReference type="Proteomes" id="UP001225646">
    <property type="component" value="Unassembled WGS sequence"/>
</dbReference>
<dbReference type="Pfam" id="PF00171">
    <property type="entry name" value="Aldedh"/>
    <property type="match status" value="1"/>
</dbReference>
<dbReference type="RefSeq" id="WP_419152118.1">
    <property type="nucleotide sequence ID" value="NZ_JAUSTR010000007.1"/>
</dbReference>
<dbReference type="PANTHER" id="PTHR11699">
    <property type="entry name" value="ALDEHYDE DEHYDROGENASE-RELATED"/>
    <property type="match status" value="1"/>
</dbReference>
<dbReference type="GO" id="GO:0008802">
    <property type="term" value="F:betaine-aldehyde dehydrogenase (NAD+) activity"/>
    <property type="evidence" value="ECO:0007669"/>
    <property type="project" value="UniProtKB-EC"/>
</dbReference>
<dbReference type="InterPro" id="IPR015590">
    <property type="entry name" value="Aldehyde_DH_dom"/>
</dbReference>
<evidence type="ECO:0000313" key="5">
    <source>
        <dbReference type="EMBL" id="MDQ0162827.1"/>
    </source>
</evidence>
<dbReference type="InterPro" id="IPR016161">
    <property type="entry name" value="Ald_DH/histidinol_DH"/>
</dbReference>
<dbReference type="Gene3D" id="3.40.605.10">
    <property type="entry name" value="Aldehyde Dehydrogenase, Chain A, domain 1"/>
    <property type="match status" value="1"/>
</dbReference>
<protein>
    <submittedName>
        <fullName evidence="5">Betaine-aldehyde dehydrogenase</fullName>
        <ecNumber evidence="5">1.2.1.8</ecNumber>
    </submittedName>
</protein>
<organism evidence="5 6">
    <name type="scientific">Aeribacillus alveayuensis</name>
    <dbReference type="NCBI Taxonomy" id="279215"/>
    <lineage>
        <taxon>Bacteria</taxon>
        <taxon>Bacillati</taxon>
        <taxon>Bacillota</taxon>
        <taxon>Bacilli</taxon>
        <taxon>Bacillales</taxon>
        <taxon>Bacillaceae</taxon>
        <taxon>Aeribacillus</taxon>
    </lineage>
</organism>
<evidence type="ECO:0000259" key="4">
    <source>
        <dbReference type="Pfam" id="PF00171"/>
    </source>
</evidence>
<gene>
    <name evidence="5" type="ORF">J2S06_001904</name>
</gene>